<feature type="region of interest" description="Disordered" evidence="1">
    <location>
        <begin position="230"/>
        <end position="257"/>
    </location>
</feature>
<feature type="region of interest" description="Disordered" evidence="1">
    <location>
        <begin position="299"/>
        <end position="320"/>
    </location>
</feature>
<feature type="region of interest" description="Disordered" evidence="1">
    <location>
        <begin position="78"/>
        <end position="116"/>
    </location>
</feature>
<protein>
    <recommendedName>
        <fullName evidence="4">Metalloprotease m41</fullName>
    </recommendedName>
</protein>
<feature type="region of interest" description="Disordered" evidence="1">
    <location>
        <begin position="765"/>
        <end position="787"/>
    </location>
</feature>
<feature type="region of interest" description="Disordered" evidence="1">
    <location>
        <begin position="495"/>
        <end position="557"/>
    </location>
</feature>
<feature type="compositionally biased region" description="Basic and acidic residues" evidence="1">
    <location>
        <begin position="78"/>
        <end position="99"/>
    </location>
</feature>
<evidence type="ECO:0008006" key="4">
    <source>
        <dbReference type="Google" id="ProtNLM"/>
    </source>
</evidence>
<comment type="caution">
    <text evidence="2">The sequence shown here is derived from an EMBL/GenBank/DDBJ whole genome shotgun (WGS) entry which is preliminary data.</text>
</comment>
<evidence type="ECO:0000256" key="1">
    <source>
        <dbReference type="SAM" id="MobiDB-lite"/>
    </source>
</evidence>
<dbReference type="STRING" id="1081102.A0A167XU28"/>
<organism evidence="2 3">
    <name type="scientific">Niveomyces insectorum RCEF 264</name>
    <dbReference type="NCBI Taxonomy" id="1081102"/>
    <lineage>
        <taxon>Eukaryota</taxon>
        <taxon>Fungi</taxon>
        <taxon>Dikarya</taxon>
        <taxon>Ascomycota</taxon>
        <taxon>Pezizomycotina</taxon>
        <taxon>Sordariomycetes</taxon>
        <taxon>Hypocreomycetidae</taxon>
        <taxon>Hypocreales</taxon>
        <taxon>Cordycipitaceae</taxon>
        <taxon>Niveomyces</taxon>
    </lineage>
</organism>
<evidence type="ECO:0000313" key="3">
    <source>
        <dbReference type="Proteomes" id="UP000076874"/>
    </source>
</evidence>
<dbReference type="Proteomes" id="UP000076874">
    <property type="component" value="Unassembled WGS sequence"/>
</dbReference>
<feature type="compositionally biased region" description="Basic and acidic residues" evidence="1">
    <location>
        <begin position="30"/>
        <end position="50"/>
    </location>
</feature>
<sequence>METYEQLQEKLKEQRLLTEQAEARALAEQQQRETEQKQRKEAEARAKTAEARALVEQQQRKDAEALALVEQQQRKAADASAKAAEDRAKAADARAKAADARALAEQQQREAEQKQRKAAEEAVKRTDYHTFLSLCHKNLFEHMTIQEDPNLSAAGTFTNADAKHYPLCLKPWADFPSLHKQCQGRLESLFKNGLIFPAAAGFDLMNELVAFNEPLADENDVRFLKDRKAALPTTDNETSQHDDNNNGEDSENNTLPTRVYFSNTPYGILLDEDTSDESQHSDTKPAYLPAMLEAQVKDAAARGRPAGDGPPPAKRTTSPMRKFHPDQWLLRANNDGSIIPVLVVEYKAAHKLRGSTLKLALDNTARGARDLFASAIYEKFRNKVDNRQKDRIDAEKATALVIAQAFHYMVEFGLCYSYVASGEALVLLYLDAKDVRTLYYHLALPKEEVGSGTEQNVQRSSVALVSTMALLALDTPVLSQRWKREAEDVLRRWPTPYDEMSLPDNSSDEEKTGKLTAPPRLPPRQIQQACQDDIEPQRSWRNDSDDDNNDPVFRPPKSRQACILGLRNGGPLDDNCPNVQLHPLKNGRHTLTAERFCQLLRDQLADDLDENCDALDKFGKFGAVGMLFRLTLQGYGYCVVAKGVQRVHAALLTQEASIYQYLYEQQGTLVPVYIGIIDLVDVYRTSFGARVAHMMVMSYAGEPVGSKASRPLPDNIDSLEYEAWAQLQQLGVDHGDERNPNLLWNAPLQRLMCIDFERSKIISRKRKHRVEKSPPPEPSSAGWDKARTLVLA</sequence>
<feature type="region of interest" description="Disordered" evidence="1">
    <location>
        <begin position="24"/>
        <end position="61"/>
    </location>
</feature>
<dbReference type="OrthoDB" id="5152817at2759"/>
<accession>A0A167XU28</accession>
<dbReference type="EMBL" id="AZHD01000003">
    <property type="protein sequence ID" value="OAA65404.1"/>
    <property type="molecule type" value="Genomic_DNA"/>
</dbReference>
<gene>
    <name evidence="2" type="ORF">SPI_02191</name>
</gene>
<reference evidence="2 3" key="1">
    <citation type="journal article" date="2016" name="Genome Biol. Evol.">
        <title>Divergent and convergent evolution of fungal pathogenicity.</title>
        <authorList>
            <person name="Shang Y."/>
            <person name="Xiao G."/>
            <person name="Zheng P."/>
            <person name="Cen K."/>
            <person name="Zhan S."/>
            <person name="Wang C."/>
        </authorList>
    </citation>
    <scope>NUCLEOTIDE SEQUENCE [LARGE SCALE GENOMIC DNA]</scope>
    <source>
        <strain evidence="2 3">RCEF 264</strain>
    </source>
</reference>
<feature type="compositionally biased region" description="Basic and acidic residues" evidence="1">
    <location>
        <begin position="107"/>
        <end position="116"/>
    </location>
</feature>
<keyword evidence="3" id="KW-1185">Reference proteome</keyword>
<proteinExistence type="predicted"/>
<name>A0A167XU28_9HYPO</name>
<dbReference type="AlphaFoldDB" id="A0A167XU28"/>
<evidence type="ECO:0000313" key="2">
    <source>
        <dbReference type="EMBL" id="OAA65404.1"/>
    </source>
</evidence>